<dbReference type="EMBL" id="CAAKNF010000195">
    <property type="protein sequence ID" value="VIO98333.1"/>
    <property type="molecule type" value="Genomic_DNA"/>
</dbReference>
<dbReference type="AlphaFoldDB" id="A0A0J9XVS2"/>
<dbReference type="EMBL" id="LN856957">
    <property type="protein sequence ID" value="CDP96402.1"/>
    <property type="molecule type" value="Genomic_DNA"/>
</dbReference>
<reference evidence="1" key="2">
    <citation type="submission" date="2012-12" db="EMBL/GenBank/DDBJ databases">
        <authorList>
            <person name="Gao Y.W."/>
            <person name="Fan S.T."/>
            <person name="Sun H.T."/>
            <person name="Wang Z."/>
            <person name="Gao X.L."/>
            <person name="Li Y.G."/>
            <person name="Wang T.C."/>
            <person name="Zhang K."/>
            <person name="Xu W.W."/>
            <person name="Yu Z.J."/>
            <person name="Xia X.Z."/>
        </authorList>
    </citation>
    <scope>NUCLEOTIDE SEQUENCE</scope>
    <source>
        <strain evidence="1">FR3</strain>
    </source>
</reference>
<accession>A0A4E9FPN8</accession>
<dbReference type="GeneID" id="66057875"/>
<evidence type="ECO:0000313" key="2">
    <source>
        <dbReference type="EMBL" id="VIO98333.1"/>
    </source>
</evidence>
<evidence type="ECO:0000313" key="1">
    <source>
        <dbReference type="EMBL" id="CDP96402.1"/>
    </source>
</evidence>
<dbReference type="RefSeq" id="XP_042937696.1">
    <property type="nucleotide sequence ID" value="XM_043081762.1"/>
</dbReference>
<dbReference type="InParanoid" id="A0A0J9XVS2"/>
<gene>
    <name evidence="1" type="ORF">Bm13473</name>
    <name evidence="2" type="ORF">BM_BM13473</name>
    <name evidence="1" type="ORF">BM_Bm13473</name>
</gene>
<dbReference type="KEGG" id="bmy:BM_BM13473"/>
<proteinExistence type="predicted"/>
<dbReference type="CTD" id="66057875"/>
<reference evidence="2" key="3">
    <citation type="submission" date="2019-04" db="EMBL/GenBank/DDBJ databases">
        <authorList>
            <person name="Howe K."/>
            <person name="Paulini M."/>
            <person name="Williams G."/>
        </authorList>
    </citation>
    <scope>NUCLEOTIDE SEQUENCE [LARGE SCALE GENOMIC DNA]</scope>
    <source>
        <strain evidence="2">FR3</strain>
    </source>
</reference>
<reference evidence="1" key="1">
    <citation type="journal article" date="2007" name="Science">
        <title>Draft genome of the filarial nematode parasite Brugia malayi.</title>
        <authorList>
            <person name="Ghedin E."/>
            <person name="Wang S."/>
            <person name="Spiro D."/>
            <person name="Caler E."/>
            <person name="Zhao Q."/>
            <person name="Crabtree J."/>
            <person name="Allen J.E."/>
            <person name="Delcher A.L."/>
            <person name="Guiliano D.B."/>
            <person name="Miranda-Saavedra D."/>
            <person name="Angiuoli S.V."/>
            <person name="Creasy T."/>
            <person name="Amedeo P."/>
            <person name="Haas B."/>
            <person name="El-Sayed N.M."/>
            <person name="Wortman J.R."/>
            <person name="Feldblyum T."/>
            <person name="Tallon L."/>
            <person name="Schatz M."/>
            <person name="Shumway M."/>
            <person name="Koo H."/>
            <person name="Salzberg S.L."/>
            <person name="Schobel S."/>
            <person name="Pertea M."/>
            <person name="Pop M."/>
            <person name="White O."/>
            <person name="Barton G.J."/>
            <person name="Carlow C.K."/>
            <person name="Crawford M.J."/>
            <person name="Daub J."/>
            <person name="Dimmic M.W."/>
            <person name="Estes C.F."/>
            <person name="Foster J.M."/>
            <person name="Ganatra M."/>
            <person name="Gregory W.F."/>
            <person name="Johnson N.M."/>
            <person name="Jin J."/>
            <person name="Komuniecki R."/>
            <person name="Korf I."/>
            <person name="Kumar S."/>
            <person name="Laney S."/>
            <person name="Li B.W."/>
            <person name="Li W."/>
            <person name="Lindblom T.H."/>
            <person name="Lustigman S."/>
            <person name="Ma D."/>
            <person name="Maina C.V."/>
            <person name="Martin D.M."/>
            <person name="McCarter J.P."/>
            <person name="McReynolds L."/>
            <person name="Mitreva M."/>
            <person name="Nutman T.B."/>
            <person name="Parkinson J."/>
            <person name="Peregrin-Alvarez J.M."/>
            <person name="Poole C."/>
            <person name="Ren Q."/>
            <person name="Saunders L."/>
            <person name="Sluder A.E."/>
            <person name="Smith K."/>
            <person name="Stanke M."/>
            <person name="Unnasch T.R."/>
            <person name="Ware J."/>
            <person name="Wei A.D."/>
            <person name="Weil G."/>
            <person name="Williams D.J."/>
            <person name="Zhang Y."/>
            <person name="Williams S.A."/>
            <person name="Fraser-Liggett C."/>
            <person name="Slatko B."/>
            <person name="Blaxter M.L."/>
            <person name="Scott A.L."/>
        </authorList>
    </citation>
    <scope>NUCLEOTIDE SEQUENCE</scope>
    <source>
        <strain evidence="1">FR3</strain>
    </source>
</reference>
<sequence>MMATLSTPCISAPTPVPPPTPTKFTLPGTHLLYVTVVARYESYLRYETCATLIDSKETRSRCFSKMKVL</sequence>
<organism evidence="1">
    <name type="scientific">Brugia malayi</name>
    <name type="common">Filarial nematode worm</name>
    <dbReference type="NCBI Taxonomy" id="6279"/>
    <lineage>
        <taxon>Eukaryota</taxon>
        <taxon>Metazoa</taxon>
        <taxon>Ecdysozoa</taxon>
        <taxon>Nematoda</taxon>
        <taxon>Chromadorea</taxon>
        <taxon>Rhabditida</taxon>
        <taxon>Spirurina</taxon>
        <taxon>Spiruromorpha</taxon>
        <taxon>Filarioidea</taxon>
        <taxon>Onchocercidae</taxon>
        <taxon>Brugia</taxon>
    </lineage>
</organism>
<accession>A0A0J9XVS2</accession>
<protein>
    <submittedName>
        <fullName evidence="1">Bm13473</fullName>
    </submittedName>
</protein>
<name>A0A0J9XVS2_BRUMA</name>